<dbReference type="PANTHER" id="PTHR11042:SF136">
    <property type="entry name" value="EIF-2-ALPHA KINASE GCN2"/>
    <property type="match status" value="1"/>
</dbReference>
<reference evidence="16 17" key="1">
    <citation type="journal article" date="2018" name="Sci. Rep.">
        <title>Genome sequence of the cauliflower mushroom Sparassis crispa (Hanabiratake) and its association with beneficial usage.</title>
        <authorList>
            <person name="Kiyama R."/>
            <person name="Furutani Y."/>
            <person name="Kawaguchi K."/>
            <person name="Nakanishi T."/>
        </authorList>
    </citation>
    <scope>NUCLEOTIDE SEQUENCE [LARGE SCALE GENOMIC DNA]</scope>
</reference>
<dbReference type="InParanoid" id="A0A401GPH7"/>
<dbReference type="GeneID" id="38780976"/>
<evidence type="ECO:0000256" key="7">
    <source>
        <dbReference type="ARBA" id="ARBA00037982"/>
    </source>
</evidence>
<keyword evidence="5" id="KW-0418">Kinase</keyword>
<dbReference type="SUPFAM" id="SSF55681">
    <property type="entry name" value="Class II aaRS and biotin synthetases"/>
    <property type="match status" value="1"/>
</dbReference>
<dbReference type="SUPFAM" id="SSF54495">
    <property type="entry name" value="UBC-like"/>
    <property type="match status" value="1"/>
</dbReference>
<dbReference type="InterPro" id="IPR024435">
    <property type="entry name" value="HisRS-related_dom"/>
</dbReference>
<dbReference type="Proteomes" id="UP000287166">
    <property type="component" value="Unassembled WGS sequence"/>
</dbReference>
<name>A0A401GPH7_9APHY</name>
<feature type="region of interest" description="Disordered" evidence="13">
    <location>
        <begin position="695"/>
        <end position="742"/>
    </location>
</feature>
<dbReference type="InterPro" id="IPR041715">
    <property type="entry name" value="HisRS-like_core"/>
</dbReference>
<feature type="binding site" evidence="11">
    <location>
        <begin position="582"/>
        <end position="590"/>
    </location>
    <ligand>
        <name>ATP</name>
        <dbReference type="ChEBI" id="CHEBI:30616"/>
    </ligand>
</feature>
<evidence type="ECO:0000256" key="11">
    <source>
        <dbReference type="PIRSR" id="PIRSR000660-2"/>
    </source>
</evidence>
<dbReference type="Pfam" id="PF05773">
    <property type="entry name" value="RWD"/>
    <property type="match status" value="1"/>
</dbReference>
<gene>
    <name evidence="16" type="ORF">SCP_0600370</name>
</gene>
<dbReference type="PROSITE" id="PS50011">
    <property type="entry name" value="PROTEIN_KINASE_DOM"/>
    <property type="match status" value="2"/>
</dbReference>
<keyword evidence="6 11" id="KW-0067">ATP-binding</keyword>
<comment type="similarity">
    <text evidence="7">Belongs to the protein kinase superfamily. Ser/Thr protein kinase family. GCN2 subfamily.</text>
</comment>
<dbReference type="InterPro" id="IPR016255">
    <property type="entry name" value="Gcn2"/>
</dbReference>
<dbReference type="InterPro" id="IPR011009">
    <property type="entry name" value="Kinase-like_dom_sf"/>
</dbReference>
<dbReference type="SMART" id="SM00591">
    <property type="entry name" value="RWD"/>
    <property type="match status" value="1"/>
</dbReference>
<dbReference type="GO" id="GO:0005829">
    <property type="term" value="C:cytosol"/>
    <property type="evidence" value="ECO:0007669"/>
    <property type="project" value="TreeGrafter"/>
</dbReference>
<evidence type="ECO:0000313" key="16">
    <source>
        <dbReference type="EMBL" id="GBE84059.1"/>
    </source>
</evidence>
<dbReference type="RefSeq" id="XP_027614972.1">
    <property type="nucleotide sequence ID" value="XM_027759171.1"/>
</dbReference>
<feature type="compositionally biased region" description="Low complexity" evidence="13">
    <location>
        <begin position="644"/>
        <end position="653"/>
    </location>
</feature>
<evidence type="ECO:0000259" key="14">
    <source>
        <dbReference type="PROSITE" id="PS50011"/>
    </source>
</evidence>
<evidence type="ECO:0000256" key="9">
    <source>
        <dbReference type="ARBA" id="ARBA00048679"/>
    </source>
</evidence>
<dbReference type="GO" id="GO:1990625">
    <property type="term" value="P:negative regulation of cytoplasmic translational initiation in response to stress"/>
    <property type="evidence" value="ECO:0007669"/>
    <property type="project" value="TreeGrafter"/>
</dbReference>
<dbReference type="InterPro" id="IPR006575">
    <property type="entry name" value="RWD_dom"/>
</dbReference>
<dbReference type="InterPro" id="IPR036621">
    <property type="entry name" value="Anticodon-bd_dom_sf"/>
</dbReference>
<dbReference type="Pfam" id="PF00069">
    <property type="entry name" value="Pkinase"/>
    <property type="match status" value="3"/>
</dbReference>
<dbReference type="SMART" id="SM00220">
    <property type="entry name" value="S_TKc"/>
    <property type="match status" value="1"/>
</dbReference>
<dbReference type="InterPro" id="IPR000719">
    <property type="entry name" value="Prot_kinase_dom"/>
</dbReference>
<dbReference type="SUPFAM" id="SSF56112">
    <property type="entry name" value="Protein kinase-like (PK-like)"/>
    <property type="match status" value="2"/>
</dbReference>
<dbReference type="InterPro" id="IPR045864">
    <property type="entry name" value="aa-tRNA-synth_II/BPL/LPL"/>
</dbReference>
<dbReference type="GO" id="GO:0004694">
    <property type="term" value="F:eukaryotic translation initiation factor 2alpha kinase activity"/>
    <property type="evidence" value="ECO:0007669"/>
    <property type="project" value="InterPro"/>
</dbReference>
<dbReference type="Pfam" id="PF13393">
    <property type="entry name" value="tRNA-synt_His"/>
    <property type="match status" value="1"/>
</dbReference>
<dbReference type="EC" id="2.7.11.1" evidence="1"/>
<evidence type="ECO:0000256" key="13">
    <source>
        <dbReference type="SAM" id="MobiDB-lite"/>
    </source>
</evidence>
<feature type="domain" description="Protein kinase" evidence="14">
    <location>
        <begin position="229"/>
        <end position="515"/>
    </location>
</feature>
<feature type="active site" description="Proton acceptor" evidence="10">
    <location>
        <position position="794"/>
    </location>
</feature>
<evidence type="ECO:0000256" key="12">
    <source>
        <dbReference type="PROSITE-ProRule" id="PRU10141"/>
    </source>
</evidence>
<dbReference type="STRING" id="139825.A0A401GPH7"/>
<dbReference type="InterPro" id="IPR017441">
    <property type="entry name" value="Protein_kinase_ATP_BS"/>
</dbReference>
<keyword evidence="2" id="KW-0723">Serine/threonine-protein kinase</keyword>
<accession>A0A401GPH7</accession>
<feature type="compositionally biased region" description="Basic and acidic residues" evidence="13">
    <location>
        <begin position="140"/>
        <end position="154"/>
    </location>
</feature>
<sequence length="1579" mass="177938">MESQEERQQLEITALKSIYDEDFIECPPPKAWKGAPRLPEFIIKVRHPEPDHADQLYFHLHVKFPKTYPVIACPTFTIQQPIRGLKTDQTTKLTSAIHAESLRNKGAEMVFQIVTYAQDWITNNVARPVEVVGSLATEMNKRASEEERAKKQREEEEAEQEEERAAQLAQEFDEQIRADAYRQQLERERVQKARKRATSDATEMPFSVEETPTESFPQQILWQGLQFSVVKLFHSRQECLGTMYQADPVCEDEHETVPLELLSITFVSSYYSTPQGRKKLKQLESEIQRLTNLRHQNLLAVLAVKLTTPTSHGSPRLIILTEQRPPVTLQDVLEDCDWLREDRAIDYLGQILSALHVVHAQDLVHRGISAKYIGLAAREEGGQSKMVKLFKVGYHIRLLDLHRSNPFGFNADPKIDEVQIPDGWLPEEALESPLVYTRSRDIHAVGIVLMQMLMGRDVMERFPDPQSALRNSTISIPLQQHATTMLVQNKKTSVSCFSLLADLAGGSYEVTHPRTPAMVIAGAMRTPGPLRIPAPIRTPGSLRTPMIHPFNGSPETDYFRAPPPRTRHTSRWKEDWEELELLGRGAFGSVVKARNKIDSRVYAVKKIRLRATQSDNRIFREVNALSRLNHRFIVRYYTTWVETSEPTSTTASSDSDRDTETADGMTSVPKSKGDGSADPFNIDFDDLGSESRHSFPSIHFTQSGSVDENDIDTEDSSDEGFGDLFRKEPLSRPETPQTPPAMSRTLYIQMEFVERQTLKERIAEGISEDEAWRLFQQIVDALVHMSSLGILHRDIKLTNIFIDGKGDCKVGDFGLATSSLAAVDPSDVTHTIYNDTDMTLDVGTRLYIAPEVQSSRGGPRNHMKADMYSLGIVFFEMNYMFSTGAERIAVLEDLRKPGIFFPSSWEPYRTRQRQIITWLLQHNPNDRPSAVELSQSPLLPPRLEDEYLTGALRKMTKTDSPHLQVVLSALFNQPANPARGFLYDLEAELPEHATLNGIVVDRLVEIFRLHGAVDMEPPLLMPMLNPEEDRNRAVFLDRHGEVVTLPNNALLPFARLAARGNIRRIKRYHIGDIYRPNMVAGHPRVMKTAVFDIITPDMETGPSAAAAEAIAIVSECLNKFANLAQSYVIHISHSKILEIALERVSAELRTLVTDVLNQMKSSQSQKRSMLLRKGVPRHIVDELEVLTEIDEDLDSLVGRMEKVSPSLVALLDPHVREIKTTIEFAIASGVTRPILFNPLMMSNRSSYFRDGVCFEVAKRNKQSDILAAGGRYDNVISRFAPPKPKPDTICAVVVQIALEKITLALATFQSASVKTLMKEQRSFGYWSPRRCDVYVVSHQAGYLSDRLEVAALLWQHGISADVMYESSLSDSEHETHVDVCTREGILFIVFPRARSARRDQPAFKVKSVLKGTEYEVSRQDLVPFLHQQIAEQKRFDASISGIGAIADGTQSPNLTKESAGSSDVQLVLPGDAKKQRKQTKQMFLDRAFDMGVQVKNAAIAGLPTLAVDIPLTVFEEMAKSNAWIADEDAWKVIATAFPPQLTLYAHQIRDAVLKRKADGHQFLLLFTVRDENVHLLTLA</sequence>
<feature type="compositionally biased region" description="Acidic residues" evidence="13">
    <location>
        <begin position="707"/>
        <end position="721"/>
    </location>
</feature>
<dbReference type="PROSITE" id="PS00107">
    <property type="entry name" value="PROTEIN_KINASE_ATP"/>
    <property type="match status" value="1"/>
</dbReference>
<evidence type="ECO:0000313" key="17">
    <source>
        <dbReference type="Proteomes" id="UP000287166"/>
    </source>
</evidence>
<feature type="region of interest" description="Disordered" evidence="13">
    <location>
        <begin position="644"/>
        <end position="683"/>
    </location>
</feature>
<evidence type="ECO:0000256" key="6">
    <source>
        <dbReference type="ARBA" id="ARBA00022840"/>
    </source>
</evidence>
<organism evidence="16 17">
    <name type="scientific">Sparassis crispa</name>
    <dbReference type="NCBI Taxonomy" id="139825"/>
    <lineage>
        <taxon>Eukaryota</taxon>
        <taxon>Fungi</taxon>
        <taxon>Dikarya</taxon>
        <taxon>Basidiomycota</taxon>
        <taxon>Agaricomycotina</taxon>
        <taxon>Agaricomycetes</taxon>
        <taxon>Polyporales</taxon>
        <taxon>Sparassidaceae</taxon>
        <taxon>Sparassis</taxon>
    </lineage>
</organism>
<keyword evidence="4 11" id="KW-0547">Nucleotide-binding</keyword>
<comment type="catalytic activity">
    <reaction evidence="8">
        <text>L-threonyl-[protein] + ATP = O-phospho-L-threonyl-[protein] + ADP + H(+)</text>
        <dbReference type="Rhea" id="RHEA:46608"/>
        <dbReference type="Rhea" id="RHEA-COMP:11060"/>
        <dbReference type="Rhea" id="RHEA-COMP:11605"/>
        <dbReference type="ChEBI" id="CHEBI:15378"/>
        <dbReference type="ChEBI" id="CHEBI:30013"/>
        <dbReference type="ChEBI" id="CHEBI:30616"/>
        <dbReference type="ChEBI" id="CHEBI:61977"/>
        <dbReference type="ChEBI" id="CHEBI:456216"/>
        <dbReference type="EC" id="2.7.11.1"/>
    </reaction>
</comment>
<evidence type="ECO:0000256" key="10">
    <source>
        <dbReference type="PIRSR" id="PIRSR000660-1"/>
    </source>
</evidence>
<dbReference type="Gene3D" id="3.30.200.20">
    <property type="entry name" value="Phosphorylase Kinase, domain 1"/>
    <property type="match status" value="1"/>
</dbReference>
<feature type="binding site" evidence="12">
    <location>
        <position position="606"/>
    </location>
    <ligand>
        <name>ATP</name>
        <dbReference type="ChEBI" id="CHEBI:30616"/>
    </ligand>
</feature>
<dbReference type="EMBL" id="BFAD01000006">
    <property type="protein sequence ID" value="GBE84059.1"/>
    <property type="molecule type" value="Genomic_DNA"/>
</dbReference>
<dbReference type="InterPro" id="IPR050339">
    <property type="entry name" value="CC_SR_Kinase"/>
</dbReference>
<feature type="binding site" evidence="11">
    <location>
        <position position="605"/>
    </location>
    <ligand>
        <name>ATP</name>
        <dbReference type="ChEBI" id="CHEBI:30616"/>
    </ligand>
</feature>
<feature type="domain" description="Protein kinase" evidence="14">
    <location>
        <begin position="576"/>
        <end position="939"/>
    </location>
</feature>
<evidence type="ECO:0000256" key="2">
    <source>
        <dbReference type="ARBA" id="ARBA00022527"/>
    </source>
</evidence>
<dbReference type="Gene3D" id="3.10.110.10">
    <property type="entry name" value="Ubiquitin Conjugating Enzyme"/>
    <property type="match status" value="1"/>
</dbReference>
<evidence type="ECO:0000256" key="8">
    <source>
        <dbReference type="ARBA" id="ARBA00047899"/>
    </source>
</evidence>
<dbReference type="Gene3D" id="3.40.50.800">
    <property type="entry name" value="Anticodon-binding domain"/>
    <property type="match status" value="1"/>
</dbReference>
<dbReference type="CDD" id="cd23823">
    <property type="entry name" value="RWD_GCN2"/>
    <property type="match status" value="1"/>
</dbReference>
<evidence type="ECO:0000259" key="15">
    <source>
        <dbReference type="PROSITE" id="PS50908"/>
    </source>
</evidence>
<dbReference type="FunCoup" id="A0A401GPH7">
    <property type="interactions" value="603"/>
</dbReference>
<dbReference type="Gene3D" id="1.10.510.10">
    <property type="entry name" value="Transferase(Phosphotransferase) domain 1"/>
    <property type="match status" value="2"/>
</dbReference>
<dbReference type="PROSITE" id="PS00108">
    <property type="entry name" value="PROTEIN_KINASE_ST"/>
    <property type="match status" value="1"/>
</dbReference>
<evidence type="ECO:0000256" key="3">
    <source>
        <dbReference type="ARBA" id="ARBA00022679"/>
    </source>
</evidence>
<dbReference type="Pfam" id="PF12745">
    <property type="entry name" value="HGTP_anticodon2"/>
    <property type="match status" value="1"/>
</dbReference>
<dbReference type="GO" id="GO:0000077">
    <property type="term" value="P:DNA damage checkpoint signaling"/>
    <property type="evidence" value="ECO:0007669"/>
    <property type="project" value="InterPro"/>
</dbReference>
<dbReference type="PANTHER" id="PTHR11042">
    <property type="entry name" value="EUKARYOTIC TRANSLATION INITIATION FACTOR 2-ALPHA KINASE EIF2-ALPHA KINASE -RELATED"/>
    <property type="match status" value="1"/>
</dbReference>
<feature type="domain" description="RWD" evidence="15">
    <location>
        <begin position="10"/>
        <end position="124"/>
    </location>
</feature>
<dbReference type="OrthoDB" id="341578at2759"/>
<dbReference type="GO" id="GO:0005524">
    <property type="term" value="F:ATP binding"/>
    <property type="evidence" value="ECO:0007669"/>
    <property type="project" value="UniProtKB-UniRule"/>
</dbReference>
<evidence type="ECO:0000256" key="1">
    <source>
        <dbReference type="ARBA" id="ARBA00012513"/>
    </source>
</evidence>
<dbReference type="CDD" id="cd14046">
    <property type="entry name" value="STKc_EIF2AK4_GCN2_rpt2"/>
    <property type="match status" value="1"/>
</dbReference>
<dbReference type="Gene3D" id="3.30.930.10">
    <property type="entry name" value="Bira Bifunctional Protein, Domain 2"/>
    <property type="match status" value="1"/>
</dbReference>
<dbReference type="InterPro" id="IPR008271">
    <property type="entry name" value="Ser/Thr_kinase_AS"/>
</dbReference>
<proteinExistence type="inferred from homology"/>
<evidence type="ECO:0000256" key="5">
    <source>
        <dbReference type="ARBA" id="ARBA00022777"/>
    </source>
</evidence>
<comment type="caution">
    <text evidence="16">The sequence shown here is derived from an EMBL/GenBank/DDBJ whole genome shotgun (WGS) entry which is preliminary data.</text>
</comment>
<dbReference type="PROSITE" id="PS50908">
    <property type="entry name" value="RWD"/>
    <property type="match status" value="1"/>
</dbReference>
<evidence type="ECO:0000256" key="4">
    <source>
        <dbReference type="ARBA" id="ARBA00022741"/>
    </source>
</evidence>
<dbReference type="InterPro" id="IPR016135">
    <property type="entry name" value="UBQ-conjugating_enzyme/RWD"/>
</dbReference>
<dbReference type="GO" id="GO:0005634">
    <property type="term" value="C:nucleus"/>
    <property type="evidence" value="ECO:0007669"/>
    <property type="project" value="TreeGrafter"/>
</dbReference>
<comment type="catalytic activity">
    <reaction evidence="9">
        <text>L-seryl-[protein] + ATP = O-phospho-L-seryl-[protein] + ADP + H(+)</text>
        <dbReference type="Rhea" id="RHEA:17989"/>
        <dbReference type="Rhea" id="RHEA-COMP:9863"/>
        <dbReference type="Rhea" id="RHEA-COMP:11604"/>
        <dbReference type="ChEBI" id="CHEBI:15378"/>
        <dbReference type="ChEBI" id="CHEBI:29999"/>
        <dbReference type="ChEBI" id="CHEBI:30616"/>
        <dbReference type="ChEBI" id="CHEBI:83421"/>
        <dbReference type="ChEBI" id="CHEBI:456216"/>
        <dbReference type="EC" id="2.7.11.1"/>
    </reaction>
</comment>
<protein>
    <recommendedName>
        <fullName evidence="1">non-specific serine/threonine protein kinase</fullName>
        <ecNumber evidence="1">2.7.11.1</ecNumber>
    </recommendedName>
</protein>
<keyword evidence="17" id="KW-1185">Reference proteome</keyword>
<dbReference type="PIRSF" id="PIRSF000660">
    <property type="entry name" value="Ser/Thr_PK_GCN2"/>
    <property type="match status" value="1"/>
</dbReference>
<keyword evidence="3" id="KW-0808">Transferase</keyword>
<feature type="region of interest" description="Disordered" evidence="13">
    <location>
        <begin position="140"/>
        <end position="165"/>
    </location>
</feature>